<comment type="caution">
    <text evidence="2">The sequence shown here is derived from an EMBL/GenBank/DDBJ whole genome shotgun (WGS) entry which is preliminary data.</text>
</comment>
<dbReference type="EMBL" id="JAFJZZ010000001">
    <property type="protein sequence ID" value="MBN7772229.1"/>
    <property type="molecule type" value="Genomic_DNA"/>
</dbReference>
<protein>
    <submittedName>
        <fullName evidence="2">DUF2325 domain-containing protein</fullName>
    </submittedName>
</protein>
<evidence type="ECO:0000313" key="2">
    <source>
        <dbReference type="EMBL" id="MBN7772229.1"/>
    </source>
</evidence>
<organism evidence="2 3">
    <name type="scientific">Clostridium aminobutyricum</name>
    <dbReference type="NCBI Taxonomy" id="33953"/>
    <lineage>
        <taxon>Bacteria</taxon>
        <taxon>Bacillati</taxon>
        <taxon>Bacillota</taxon>
        <taxon>Clostridia</taxon>
        <taxon>Eubacteriales</taxon>
        <taxon>Clostridiaceae</taxon>
        <taxon>Clostridium</taxon>
    </lineage>
</organism>
<comment type="similarity">
    <text evidence="1">Belongs to the UPF0751 family.</text>
</comment>
<dbReference type="Proteomes" id="UP000664545">
    <property type="component" value="Unassembled WGS sequence"/>
</dbReference>
<proteinExistence type="inferred from homology"/>
<reference evidence="2" key="1">
    <citation type="submission" date="2021-02" db="EMBL/GenBank/DDBJ databases">
        <title>Abyssanaerobacter marinus gen.nov., sp., nov, anaerobic bacterium isolated from the Onnuri vent field of Indian Ocean and suggestion of Mogibacteriaceae fam. nov., and proposal of reclassification of ambiguous this family's genus member.</title>
        <authorList>
            <person name="Kim Y.J."/>
            <person name="Yang J.-A."/>
        </authorList>
    </citation>
    <scope>NUCLEOTIDE SEQUENCE</scope>
    <source>
        <strain evidence="2">DSM 2634</strain>
    </source>
</reference>
<dbReference type="InterPro" id="IPR016772">
    <property type="entry name" value="UCP020408"/>
</dbReference>
<dbReference type="RefSeq" id="WP_206581048.1">
    <property type="nucleotide sequence ID" value="NZ_JAFJZZ010000001.1"/>
</dbReference>
<accession>A0A939II84</accession>
<sequence>MTVLLLGADRLGNICDKLQLEGTEKIIHWSGRCSSCKHRCLPKNIGKIIIFCDFINHPTMENVKKQAKKNNIPIVYCKRSLANLSVLTAN</sequence>
<evidence type="ECO:0000256" key="1">
    <source>
        <dbReference type="ARBA" id="ARBA00007189"/>
    </source>
</evidence>
<dbReference type="Pfam" id="PF10087">
    <property type="entry name" value="DUF2325"/>
    <property type="match status" value="1"/>
</dbReference>
<keyword evidence="3" id="KW-1185">Reference proteome</keyword>
<name>A0A939II84_CLOAM</name>
<evidence type="ECO:0000313" key="3">
    <source>
        <dbReference type="Proteomes" id="UP000664545"/>
    </source>
</evidence>
<dbReference type="AlphaFoldDB" id="A0A939II84"/>
<gene>
    <name evidence="2" type="ORF">JYB65_02530</name>
</gene>